<accession>A0AAF0V0H4</accession>
<dbReference type="Pfam" id="PF14111">
    <property type="entry name" value="DUF4283"/>
    <property type="match status" value="1"/>
</dbReference>
<dbReference type="Proteomes" id="UP001234989">
    <property type="component" value="Chromosome 11"/>
</dbReference>
<feature type="domain" description="DUF4283" evidence="1">
    <location>
        <begin position="160"/>
        <end position="240"/>
    </location>
</feature>
<reference evidence="2" key="1">
    <citation type="submission" date="2023-08" db="EMBL/GenBank/DDBJ databases">
        <title>A de novo genome assembly of Solanum verrucosum Schlechtendal, a Mexican diploid species geographically isolated from the other diploid A-genome species in potato relatives.</title>
        <authorList>
            <person name="Hosaka K."/>
        </authorList>
    </citation>
    <scope>NUCLEOTIDE SEQUENCE</scope>
    <source>
        <tissue evidence="2">Young leaves</tissue>
    </source>
</reference>
<evidence type="ECO:0000313" key="3">
    <source>
        <dbReference type="Proteomes" id="UP001234989"/>
    </source>
</evidence>
<evidence type="ECO:0000259" key="1">
    <source>
        <dbReference type="Pfam" id="PF14111"/>
    </source>
</evidence>
<proteinExistence type="predicted"/>
<keyword evidence="3" id="KW-1185">Reference proteome</keyword>
<evidence type="ECO:0000313" key="2">
    <source>
        <dbReference type="EMBL" id="WMV54869.1"/>
    </source>
</evidence>
<dbReference type="PANTHER" id="PTHR34427:SF17">
    <property type="entry name" value="DUF4283 DOMAIN-CONTAINING PROTEIN"/>
    <property type="match status" value="1"/>
</dbReference>
<dbReference type="EMBL" id="CP133622">
    <property type="protein sequence ID" value="WMV54869.1"/>
    <property type="molecule type" value="Genomic_DNA"/>
</dbReference>
<gene>
    <name evidence="2" type="ORF">MTR67_048254</name>
</gene>
<protein>
    <recommendedName>
        <fullName evidence="1">DUF4283 domain-containing protein</fullName>
    </recommendedName>
</protein>
<dbReference type="AlphaFoldDB" id="A0AAF0V0H4"/>
<organism evidence="2 3">
    <name type="scientific">Solanum verrucosum</name>
    <dbReference type="NCBI Taxonomy" id="315347"/>
    <lineage>
        <taxon>Eukaryota</taxon>
        <taxon>Viridiplantae</taxon>
        <taxon>Streptophyta</taxon>
        <taxon>Embryophyta</taxon>
        <taxon>Tracheophyta</taxon>
        <taxon>Spermatophyta</taxon>
        <taxon>Magnoliopsida</taxon>
        <taxon>eudicotyledons</taxon>
        <taxon>Gunneridae</taxon>
        <taxon>Pentapetalae</taxon>
        <taxon>asterids</taxon>
        <taxon>lamiids</taxon>
        <taxon>Solanales</taxon>
        <taxon>Solanaceae</taxon>
        <taxon>Solanoideae</taxon>
        <taxon>Solaneae</taxon>
        <taxon>Solanum</taxon>
    </lineage>
</organism>
<name>A0AAF0V0H4_SOLVR</name>
<dbReference type="InterPro" id="IPR025558">
    <property type="entry name" value="DUF4283"/>
</dbReference>
<sequence length="777" mass="88760">MDLNALPQPEDDDEIFGQQLEDEPQEPIILPSDEHADYVTSAVEISRRVRSLSSSNGRGRVVVEQWGIQHCCWIEAVLGDRKSSVIIPEIICNGGWADIAEKILGHLHSTSKPPRVPLARTFREAASPSDWPVHTKNAATEVQNSIKISHAAELDSSKFLSQCLIGIFNDPFHSSPNTDVIQMWFLNRWKITAGLKITPLSHNQFLFEMPSRQEAARIMAGEWFWNGRKLTLKWWSPEAGTEIDAPISEFQWVKALGILLHAWSESTFKVIGNMCGGFVDTDEDTKWRNHLYWARICVKKSGTVLPNKIKLEVGQHVILPENSKFWDGVGPSTYKGKIAKANNVNGPLDYHKHGPKRRKHTKTYWKAKGPAQNKYVGTASSSLIVSNTFDPLANATEISSLNQETEISEALGGYTSEQLDADDESEKIRIPRAPRISPQNNQLILASTSDSHYSSQNFCDSSSLSCSDEGNLTPTVIETSKWTKLVMVKACKAFGVNVAVFEHELLDMVLRMEQRRQLQLQQKQAIQGQDNPKRKKGENELKMRLCDLIQHNGDKRVRGNQTRGMVELDHWAVMGKQMGQLCRIKSKWYKGRHHHSMGQEELEWNDCFNAINQLALPSVVSDHRPILLKCGDWESNPSYFKFENMWLEEEGFLKKVKIWWQSYSVNGTPDFILYQKLRYLKKDISNWNREVFGKIDTNRNRALEELAAIEHASENRAQTPEEKSKVLCLKLELQKLAKIEEVSWRQKSRCLWLKEGDRNTKYFQKVANGRRRNNTIC</sequence>
<dbReference type="PANTHER" id="PTHR34427">
    <property type="entry name" value="DUF4283 DOMAIN PROTEIN"/>
    <property type="match status" value="1"/>
</dbReference>